<feature type="chain" id="PRO_5047108834" description="DUF3575 domain-containing protein" evidence="1">
    <location>
        <begin position="21"/>
        <end position="201"/>
    </location>
</feature>
<keyword evidence="1" id="KW-0732">Signal</keyword>
<evidence type="ECO:0000313" key="2">
    <source>
        <dbReference type="EMBL" id="MFD1631744.1"/>
    </source>
</evidence>
<dbReference type="EMBL" id="JBHUDG010000050">
    <property type="protein sequence ID" value="MFD1631744.1"/>
    <property type="molecule type" value="Genomic_DNA"/>
</dbReference>
<evidence type="ECO:0000313" key="3">
    <source>
        <dbReference type="Proteomes" id="UP001597118"/>
    </source>
</evidence>
<name>A0ABW4II83_9SPHI</name>
<reference evidence="3" key="1">
    <citation type="journal article" date="2019" name="Int. J. Syst. Evol. Microbiol.">
        <title>The Global Catalogue of Microorganisms (GCM) 10K type strain sequencing project: providing services to taxonomists for standard genome sequencing and annotation.</title>
        <authorList>
            <consortium name="The Broad Institute Genomics Platform"/>
            <consortium name="The Broad Institute Genome Sequencing Center for Infectious Disease"/>
            <person name="Wu L."/>
            <person name="Ma J."/>
        </authorList>
    </citation>
    <scope>NUCLEOTIDE SEQUENCE [LARGE SCALE GENOMIC DNA]</scope>
    <source>
        <strain evidence="3">CCUG 53762</strain>
    </source>
</reference>
<feature type="signal peptide" evidence="1">
    <location>
        <begin position="1"/>
        <end position="20"/>
    </location>
</feature>
<evidence type="ECO:0008006" key="4">
    <source>
        <dbReference type="Google" id="ProtNLM"/>
    </source>
</evidence>
<dbReference type="RefSeq" id="WP_379664110.1">
    <property type="nucleotide sequence ID" value="NZ_JBHUDG010000050.1"/>
</dbReference>
<comment type="caution">
    <text evidence="2">The sequence shown here is derived from an EMBL/GenBank/DDBJ whole genome shotgun (WGS) entry which is preliminary data.</text>
</comment>
<keyword evidence="3" id="KW-1185">Reference proteome</keyword>
<accession>A0ABW4II83</accession>
<organism evidence="2 3">
    <name type="scientific">Pseudopedobacter beijingensis</name>
    <dbReference type="NCBI Taxonomy" id="1207056"/>
    <lineage>
        <taxon>Bacteria</taxon>
        <taxon>Pseudomonadati</taxon>
        <taxon>Bacteroidota</taxon>
        <taxon>Sphingobacteriia</taxon>
        <taxon>Sphingobacteriales</taxon>
        <taxon>Sphingobacteriaceae</taxon>
        <taxon>Pseudopedobacter</taxon>
    </lineage>
</organism>
<dbReference type="Proteomes" id="UP001597118">
    <property type="component" value="Unassembled WGS sequence"/>
</dbReference>
<gene>
    <name evidence="2" type="ORF">ACFSAH_17860</name>
</gene>
<proteinExistence type="predicted"/>
<evidence type="ECO:0000256" key="1">
    <source>
        <dbReference type="SAM" id="SignalP"/>
    </source>
</evidence>
<sequence>MKGKLLFLMLFLLLSLYGYTQQGAHSEQEKEESTSGNSAESKIPGRNELKFNLFTPIYSAVELNYERILANNTALGVGASYFYETDKTQGLSFDMQWSLNPYYRLYFGKKEATGFFVEANASAAQTRSKDDLYREQNGIWTREATVYYNFGYGLGFAVGAKFLSNKGLIGEVFAGLGRYFNAKDYMTGQYPRLGVLIGKRF</sequence>
<protein>
    <recommendedName>
        <fullName evidence="4">DUF3575 domain-containing protein</fullName>
    </recommendedName>
</protein>